<accession>L8JB49</accession>
<dbReference type="PANTHER" id="PTHR30509">
    <property type="entry name" value="P-HYDROXYBENZOIC ACID EFFLUX PUMP SUBUNIT-RELATED"/>
    <property type="match status" value="1"/>
</dbReference>
<dbReference type="Proteomes" id="UP000011134">
    <property type="component" value="Unassembled WGS sequence"/>
</dbReference>
<keyword evidence="3" id="KW-1003">Cell membrane</keyword>
<feature type="transmembrane region" description="Helical" evidence="7">
    <location>
        <begin position="67"/>
        <end position="83"/>
    </location>
</feature>
<protein>
    <submittedName>
        <fullName evidence="8">Putative membrane protein</fullName>
    </submittedName>
</protein>
<keyword evidence="5 7" id="KW-1133">Transmembrane helix</keyword>
<dbReference type="RefSeq" id="WP_007464945.1">
    <property type="nucleotide sequence ID" value="NZ_AMZO01000012.1"/>
</dbReference>
<evidence type="ECO:0000256" key="1">
    <source>
        <dbReference type="ARBA" id="ARBA00004651"/>
    </source>
</evidence>
<evidence type="ECO:0000256" key="6">
    <source>
        <dbReference type="ARBA" id="ARBA00023136"/>
    </source>
</evidence>
<dbReference type="Pfam" id="PF04632">
    <property type="entry name" value="FUSC"/>
    <property type="match status" value="1"/>
</dbReference>
<dbReference type="AlphaFoldDB" id="L8JB49"/>
<dbReference type="GO" id="GO:0022857">
    <property type="term" value="F:transmembrane transporter activity"/>
    <property type="evidence" value="ECO:0007669"/>
    <property type="project" value="InterPro"/>
</dbReference>
<evidence type="ECO:0000313" key="9">
    <source>
        <dbReference type="Proteomes" id="UP000011134"/>
    </source>
</evidence>
<organism evidence="8 9">
    <name type="scientific">Photobacterium marinum</name>
    <dbReference type="NCBI Taxonomy" id="1056511"/>
    <lineage>
        <taxon>Bacteria</taxon>
        <taxon>Pseudomonadati</taxon>
        <taxon>Pseudomonadota</taxon>
        <taxon>Gammaproteobacteria</taxon>
        <taxon>Vibrionales</taxon>
        <taxon>Vibrionaceae</taxon>
        <taxon>Photobacterium</taxon>
    </lineage>
</organism>
<dbReference type="EMBL" id="AMZO01000012">
    <property type="protein sequence ID" value="ELR66085.1"/>
    <property type="molecule type" value="Genomic_DNA"/>
</dbReference>
<evidence type="ECO:0000256" key="2">
    <source>
        <dbReference type="ARBA" id="ARBA00022448"/>
    </source>
</evidence>
<dbReference type="InterPro" id="IPR006726">
    <property type="entry name" value="PHBA_efflux_AaeB/fusaric-R"/>
</dbReference>
<dbReference type="GO" id="GO:0005886">
    <property type="term" value="C:plasma membrane"/>
    <property type="evidence" value="ECO:0007669"/>
    <property type="project" value="UniProtKB-SubCell"/>
</dbReference>
<gene>
    <name evidence="8" type="ORF">C942_00413</name>
</gene>
<keyword evidence="4 7" id="KW-0812">Transmembrane</keyword>
<feature type="transmembrane region" description="Helical" evidence="7">
    <location>
        <begin position="112"/>
        <end position="128"/>
    </location>
</feature>
<feature type="transmembrane region" description="Helical" evidence="7">
    <location>
        <begin position="40"/>
        <end position="60"/>
    </location>
</feature>
<evidence type="ECO:0000313" key="8">
    <source>
        <dbReference type="EMBL" id="ELR66085.1"/>
    </source>
</evidence>
<proteinExistence type="predicted"/>
<name>L8JB49_9GAMM</name>
<comment type="caution">
    <text evidence="8">The sequence shown here is derived from an EMBL/GenBank/DDBJ whole genome shotgun (WGS) entry which is preliminary data.</text>
</comment>
<feature type="transmembrane region" description="Helical" evidence="7">
    <location>
        <begin position="140"/>
        <end position="157"/>
    </location>
</feature>
<feature type="transmembrane region" description="Helical" evidence="7">
    <location>
        <begin position="89"/>
        <end position="105"/>
    </location>
</feature>
<reference evidence="8 9" key="1">
    <citation type="submission" date="2012-12" db="EMBL/GenBank/DDBJ databases">
        <title>Genome Assembly of Photobacterium sp. AK15.</title>
        <authorList>
            <person name="Khatri I."/>
            <person name="Vaidya B."/>
            <person name="Srinivas T.N.R."/>
            <person name="Subramanian S."/>
            <person name="Pinnaka A."/>
        </authorList>
    </citation>
    <scope>NUCLEOTIDE SEQUENCE [LARGE SCALE GENOMIC DNA]</scope>
    <source>
        <strain evidence="8 9">AK15</strain>
    </source>
</reference>
<evidence type="ECO:0000256" key="5">
    <source>
        <dbReference type="ARBA" id="ARBA00022989"/>
    </source>
</evidence>
<keyword evidence="6 7" id="KW-0472">Membrane</keyword>
<evidence type="ECO:0000256" key="3">
    <source>
        <dbReference type="ARBA" id="ARBA00022475"/>
    </source>
</evidence>
<dbReference type="OrthoDB" id="977186at2"/>
<dbReference type="PANTHER" id="PTHR30509:SF9">
    <property type="entry name" value="MULTIDRUG RESISTANCE PROTEIN MDTO"/>
    <property type="match status" value="1"/>
</dbReference>
<dbReference type="PATRIC" id="fig|1056511.3.peg.1898"/>
<feature type="transmembrane region" description="Helical" evidence="7">
    <location>
        <begin position="12"/>
        <end position="34"/>
    </location>
</feature>
<evidence type="ECO:0000256" key="7">
    <source>
        <dbReference type="SAM" id="Phobius"/>
    </source>
</evidence>
<keyword evidence="2" id="KW-0813">Transport</keyword>
<keyword evidence="9" id="KW-1185">Reference proteome</keyword>
<evidence type="ECO:0000256" key="4">
    <source>
        <dbReference type="ARBA" id="ARBA00022692"/>
    </source>
</evidence>
<comment type="subcellular location">
    <subcellularLocation>
        <location evidence="1">Cell membrane</location>
        <topology evidence="1">Multi-pass membrane protein</topology>
    </subcellularLocation>
</comment>
<sequence>MFFSDRFIIRHQAIFHLARIVIACAIALLILHLFSIPHGSWALITIIVVMGPVSYLGSVLTKANQRLLGTLVGASLGFTLYLLPMNLSVFHDVILLIFIAVAMYFAHGRHSYAAILVGITLVLVAGTGPGDLEVAEWRTLNVILGTVINYACGRLFFPSRAIVHFQMLVSEFLQLSSDYYLLHSQELASDDEHMEYNMKLLSVNLAKQRSLMVHVQKEWHGDKQEIADIVISERRVLSILENLINSRWETVTKLHQNTTGLELLAANETLFETINQLSLEVDTGEVKQVLTQDIELNLTLSPPEAQHVPTDFSEQNINQFGYLWLNHQLVQYLSALSFCLSKVFNHSPDKAK</sequence>